<dbReference type="RefSeq" id="WP_000057877.1">
    <property type="nucleotide sequence ID" value="NZ_AP014611.1"/>
</dbReference>
<sequence length="157" mass="17220">MAQLKHNRFVMLGSLVATVVAAANGLSFLTLMAGGMTLLQFMAWKQQDAVRSRFKAAKDAFEALNVIAFDKHWVGSTATVAKVSNMITPPERLDKPWAVQVLAVTKGGTWFAVDLQVTGTDKVQMLSLHQLSEKAAKTMLAFDLEVYEKFFGKPDVA</sequence>
<protein>
    <submittedName>
        <fullName evidence="1">Uncharacterized protein</fullName>
    </submittedName>
</protein>
<keyword evidence="1" id="KW-0614">Plasmid</keyword>
<geneLocation type="plasmid" evidence="1">
    <name>p11663</name>
</geneLocation>
<accession>A0A0B6VSR3</accession>
<proteinExistence type="predicted"/>
<dbReference type="EMBL" id="AP014611">
    <property type="protein sequence ID" value="BAQ22001.1"/>
    <property type="molecule type" value="Genomic_DNA"/>
</dbReference>
<evidence type="ECO:0000313" key="1">
    <source>
        <dbReference type="EMBL" id="BAQ22001.1"/>
    </source>
</evidence>
<name>A0A0B6VSR3_SERMA</name>
<dbReference type="GeneID" id="57334784"/>
<organism evidence="1">
    <name type="scientific">Serratia marcescens</name>
    <dbReference type="NCBI Taxonomy" id="615"/>
    <lineage>
        <taxon>Bacteria</taxon>
        <taxon>Pseudomonadati</taxon>
        <taxon>Pseudomonadota</taxon>
        <taxon>Gammaproteobacteria</taxon>
        <taxon>Enterobacterales</taxon>
        <taxon>Yersiniaceae</taxon>
        <taxon>Serratia</taxon>
    </lineage>
</organism>
<dbReference type="AlphaFoldDB" id="A0A0B6VSR3"/>
<reference evidence="1" key="1">
    <citation type="submission" date="2014-06" db="EMBL/GenBank/DDBJ databases">
        <title>Sequence and analysis of p11663 plasmid from Serratia marcescens.</title>
        <authorList>
            <person name="Jin W."/>
            <person name="Wachino J."/>
            <person name="Arakawa Y."/>
        </authorList>
    </citation>
    <scope>NUCLEOTIDE SEQUENCE</scope>
    <source>
        <strain evidence="1">11663</strain>
        <plasmid evidence="1">p11663</plasmid>
    </source>
</reference>